<dbReference type="InterPro" id="IPR023796">
    <property type="entry name" value="Serpin_dom"/>
</dbReference>
<feature type="domain" description="Serpin" evidence="6">
    <location>
        <begin position="27"/>
        <end position="393"/>
    </location>
</feature>
<feature type="signal peptide" evidence="5">
    <location>
        <begin position="1"/>
        <end position="18"/>
    </location>
</feature>
<dbReference type="InterPro" id="IPR042178">
    <property type="entry name" value="Serpin_sf_1"/>
</dbReference>
<dbReference type="Proteomes" id="UP001152888">
    <property type="component" value="Unassembled WGS sequence"/>
</dbReference>
<gene>
    <name evidence="7" type="ORF">ACAOBT_LOCUS14180</name>
</gene>
<comment type="caution">
    <text evidence="7">The sequence shown here is derived from an EMBL/GenBank/DDBJ whole genome shotgun (WGS) entry which is preliminary data.</text>
</comment>
<name>A0A9P0KX05_ACAOB</name>
<dbReference type="GO" id="GO:0005615">
    <property type="term" value="C:extracellular space"/>
    <property type="evidence" value="ECO:0007669"/>
    <property type="project" value="InterPro"/>
</dbReference>
<keyword evidence="2" id="KW-0646">Protease inhibitor</keyword>
<evidence type="ECO:0000256" key="5">
    <source>
        <dbReference type="SAM" id="SignalP"/>
    </source>
</evidence>
<dbReference type="Gene3D" id="2.30.39.10">
    <property type="entry name" value="Alpha-1-antitrypsin, domain 1"/>
    <property type="match status" value="1"/>
</dbReference>
<keyword evidence="8" id="KW-1185">Reference proteome</keyword>
<sequence length="433" mass="49118">MVTSKIVLPLLFLALGASIDLHGANIFTFTKKIIEKLLTDPHDWETNILFSPFSLELALGIVGLGASGETFQELIDLAGTHLIEVSEHEHGYAKRILGRMSQLSEGKINVKLQAGAVLALNSNNMPYKKFLDDARRWYKVELQPLNFDWSELASVNISDYIADKTSGRINNLVLFKDVNDNAPLMVVSYLDVTSKWLTRFDDKSTLMGQFHTINGEYELKYMINGEFYANITHNLDLEAKILRLPLQGGNLSMTFVLPDKKQGIHKLQRKLRKNLDSLWSDNSKYSFELLRTHITLPKFKIEHKLNAKKVLNQLGVNKIFEPDAELQNLAEGNGLCLTGITQKSVISVDEWGINAVSADRKSYIHVKLSIFCKHRKYKGHLFYCEEHWLLSKPSAEVEAGNWLLSKPSVEANNWLLSKPSPKPEADHWFLSKP</sequence>
<dbReference type="AlphaFoldDB" id="A0A9P0KX05"/>
<dbReference type="InterPro" id="IPR042185">
    <property type="entry name" value="Serpin_sf_2"/>
</dbReference>
<organism evidence="7 8">
    <name type="scientific">Acanthoscelides obtectus</name>
    <name type="common">Bean weevil</name>
    <name type="synonym">Bruchus obtectus</name>
    <dbReference type="NCBI Taxonomy" id="200917"/>
    <lineage>
        <taxon>Eukaryota</taxon>
        <taxon>Metazoa</taxon>
        <taxon>Ecdysozoa</taxon>
        <taxon>Arthropoda</taxon>
        <taxon>Hexapoda</taxon>
        <taxon>Insecta</taxon>
        <taxon>Pterygota</taxon>
        <taxon>Neoptera</taxon>
        <taxon>Endopterygota</taxon>
        <taxon>Coleoptera</taxon>
        <taxon>Polyphaga</taxon>
        <taxon>Cucujiformia</taxon>
        <taxon>Chrysomeloidea</taxon>
        <taxon>Chrysomelidae</taxon>
        <taxon>Bruchinae</taxon>
        <taxon>Bruchini</taxon>
        <taxon>Acanthoscelides</taxon>
    </lineage>
</organism>
<proteinExistence type="inferred from homology"/>
<dbReference type="InterPro" id="IPR000215">
    <property type="entry name" value="Serpin_fam"/>
</dbReference>
<dbReference type="EMBL" id="CAKOFQ010006900">
    <property type="protein sequence ID" value="CAH1980800.1"/>
    <property type="molecule type" value="Genomic_DNA"/>
</dbReference>
<dbReference type="Pfam" id="PF00079">
    <property type="entry name" value="Serpin"/>
    <property type="match status" value="1"/>
</dbReference>
<comment type="similarity">
    <text evidence="1 4">Belongs to the serpin family.</text>
</comment>
<dbReference type="GO" id="GO:0004867">
    <property type="term" value="F:serine-type endopeptidase inhibitor activity"/>
    <property type="evidence" value="ECO:0007669"/>
    <property type="project" value="UniProtKB-KW"/>
</dbReference>
<dbReference type="SUPFAM" id="SSF56574">
    <property type="entry name" value="Serpins"/>
    <property type="match status" value="1"/>
</dbReference>
<evidence type="ECO:0000313" key="8">
    <source>
        <dbReference type="Proteomes" id="UP001152888"/>
    </source>
</evidence>
<evidence type="ECO:0000256" key="3">
    <source>
        <dbReference type="ARBA" id="ARBA00022900"/>
    </source>
</evidence>
<evidence type="ECO:0000313" key="7">
    <source>
        <dbReference type="EMBL" id="CAH1980800.1"/>
    </source>
</evidence>
<dbReference type="PANTHER" id="PTHR11461:SF211">
    <property type="entry name" value="GH10112P-RELATED"/>
    <property type="match status" value="1"/>
</dbReference>
<evidence type="ECO:0000256" key="1">
    <source>
        <dbReference type="ARBA" id="ARBA00009500"/>
    </source>
</evidence>
<dbReference type="Gene3D" id="3.30.497.10">
    <property type="entry name" value="Antithrombin, subunit I, domain 2"/>
    <property type="match status" value="1"/>
</dbReference>
<dbReference type="CDD" id="cd00172">
    <property type="entry name" value="serpin"/>
    <property type="match status" value="1"/>
</dbReference>
<feature type="chain" id="PRO_5040306033" description="Serpin domain-containing protein" evidence="5">
    <location>
        <begin position="19"/>
        <end position="433"/>
    </location>
</feature>
<reference evidence="7" key="1">
    <citation type="submission" date="2022-03" db="EMBL/GenBank/DDBJ databases">
        <authorList>
            <person name="Sayadi A."/>
        </authorList>
    </citation>
    <scope>NUCLEOTIDE SEQUENCE</scope>
</reference>
<keyword evidence="3" id="KW-0722">Serine protease inhibitor</keyword>
<evidence type="ECO:0000256" key="4">
    <source>
        <dbReference type="RuleBase" id="RU000411"/>
    </source>
</evidence>
<dbReference type="SMART" id="SM00093">
    <property type="entry name" value="SERPIN"/>
    <property type="match status" value="1"/>
</dbReference>
<dbReference type="InterPro" id="IPR036186">
    <property type="entry name" value="Serpin_sf"/>
</dbReference>
<dbReference type="PANTHER" id="PTHR11461">
    <property type="entry name" value="SERINE PROTEASE INHIBITOR, SERPIN"/>
    <property type="match status" value="1"/>
</dbReference>
<dbReference type="Gene3D" id="1.10.287.580">
    <property type="entry name" value="Helix hairpin bin"/>
    <property type="match status" value="1"/>
</dbReference>
<dbReference type="OrthoDB" id="671595at2759"/>
<protein>
    <recommendedName>
        <fullName evidence="6">Serpin domain-containing protein</fullName>
    </recommendedName>
</protein>
<evidence type="ECO:0000256" key="2">
    <source>
        <dbReference type="ARBA" id="ARBA00022690"/>
    </source>
</evidence>
<evidence type="ECO:0000259" key="6">
    <source>
        <dbReference type="SMART" id="SM00093"/>
    </source>
</evidence>
<accession>A0A9P0KX05</accession>
<keyword evidence="5" id="KW-0732">Signal</keyword>